<reference evidence="1" key="1">
    <citation type="journal article" date="2020" name="mSystems">
        <title>Genome- and Community-Level Interaction Insights into Carbon Utilization and Element Cycling Functions of Hydrothermarchaeota in Hydrothermal Sediment.</title>
        <authorList>
            <person name="Zhou Z."/>
            <person name="Liu Y."/>
            <person name="Xu W."/>
            <person name="Pan J."/>
            <person name="Luo Z.H."/>
            <person name="Li M."/>
        </authorList>
    </citation>
    <scope>NUCLEOTIDE SEQUENCE [LARGE SCALE GENOMIC DNA]</scope>
    <source>
        <strain evidence="1">SpSt-300</strain>
    </source>
</reference>
<accession>A0A7C2EIH6</accession>
<dbReference type="SUPFAM" id="SSF51726">
    <property type="entry name" value="UROD/MetE-like"/>
    <property type="match status" value="1"/>
</dbReference>
<organism evidence="1">
    <name type="scientific">Ammonifex degensii</name>
    <dbReference type="NCBI Taxonomy" id="42838"/>
    <lineage>
        <taxon>Bacteria</taxon>
        <taxon>Bacillati</taxon>
        <taxon>Bacillota</taxon>
        <taxon>Clostridia</taxon>
        <taxon>Thermoanaerobacterales</taxon>
        <taxon>Thermoanaerobacteraceae</taxon>
        <taxon>Ammonifex</taxon>
    </lineage>
</organism>
<name>A0A7C2EIH6_9THEO</name>
<comment type="caution">
    <text evidence="1">The sequence shown here is derived from an EMBL/GenBank/DDBJ whole genome shotgun (WGS) entry which is preliminary data.</text>
</comment>
<evidence type="ECO:0008006" key="2">
    <source>
        <dbReference type="Google" id="ProtNLM"/>
    </source>
</evidence>
<proteinExistence type="predicted"/>
<sequence>MTVARLATGIGSLPHIETTPALALVKKHLAVLPHWPQLPRRGAAEGFVEQFLGALVRCGVLVTEGKPRFLNEAEDWPQRLTAFYTLCFRAEEGDEAALAAFAPGEEAAAGFYAFCRAAEAGGFPEAVAFKGQVVGPLTVGFQLTGAGGRPAYYDPELRELIVKNLALAARWQAGRLRQLGRPAVLFVDEPAVSVYGQSSYITVTREQIVADMEAVIAGAKEAGAVVGVHSCAAVDWSILLALNIDILSFDAYGYFHSLLPYRRELAAFLERGGLLAWGVVPTTEAAWEENAAGLVARLKSCWRELTAREVPEERLRRQWLITPSCGTGLLAEPLAGRIYELTAAVTELLRKEGETGGS</sequence>
<dbReference type="AlphaFoldDB" id="A0A7C2EIH6"/>
<protein>
    <recommendedName>
        <fullName evidence="2">Methionine synthase vitamin-B12 independent</fullName>
    </recommendedName>
</protein>
<evidence type="ECO:0000313" key="1">
    <source>
        <dbReference type="EMBL" id="HEL65370.1"/>
    </source>
</evidence>
<dbReference type="Gene3D" id="3.20.20.210">
    <property type="match status" value="1"/>
</dbReference>
<dbReference type="InterPro" id="IPR038071">
    <property type="entry name" value="UROD/MetE-like_sf"/>
</dbReference>
<dbReference type="EMBL" id="DSMU01000107">
    <property type="protein sequence ID" value="HEL65370.1"/>
    <property type="molecule type" value="Genomic_DNA"/>
</dbReference>
<gene>
    <name evidence="1" type="ORF">ENQ34_01630</name>
</gene>